<dbReference type="VEuPathDB" id="FungiDB:F9C07_10218"/>
<organism evidence="9 10">
    <name type="scientific">Aspergillus flavus (strain ATCC 200026 / FGSC A1120 / IAM 13836 / NRRL 3357 / JCM 12722 / SRRC 167)</name>
    <dbReference type="NCBI Taxonomy" id="332952"/>
    <lineage>
        <taxon>Eukaryota</taxon>
        <taxon>Fungi</taxon>
        <taxon>Dikarya</taxon>
        <taxon>Ascomycota</taxon>
        <taxon>Pezizomycotina</taxon>
        <taxon>Eurotiomycetes</taxon>
        <taxon>Eurotiomycetidae</taxon>
        <taxon>Eurotiales</taxon>
        <taxon>Aspergillaceae</taxon>
        <taxon>Aspergillus</taxon>
        <taxon>Aspergillus subgen. Circumdati</taxon>
    </lineage>
</organism>
<feature type="domain" description="Rhodopsin" evidence="8">
    <location>
        <begin position="35"/>
        <end position="282"/>
    </location>
</feature>
<evidence type="ECO:0000256" key="6">
    <source>
        <dbReference type="SAM" id="MobiDB-lite"/>
    </source>
</evidence>
<feature type="transmembrane region" description="Helical" evidence="7">
    <location>
        <begin position="107"/>
        <end position="130"/>
    </location>
</feature>
<feature type="transmembrane region" description="Helical" evidence="7">
    <location>
        <begin position="51"/>
        <end position="73"/>
    </location>
</feature>
<feature type="transmembrane region" description="Helical" evidence="7">
    <location>
        <begin position="218"/>
        <end position="238"/>
    </location>
</feature>
<dbReference type="Proteomes" id="UP000596276">
    <property type="component" value="Chromosome 4"/>
</dbReference>
<keyword evidence="2 7" id="KW-0812">Transmembrane</keyword>
<evidence type="ECO:0000256" key="5">
    <source>
        <dbReference type="ARBA" id="ARBA00038359"/>
    </source>
</evidence>
<gene>
    <name evidence="9" type="ORF">F9C07_10218</name>
</gene>
<dbReference type="PANTHER" id="PTHR33048:SF47">
    <property type="entry name" value="INTEGRAL MEMBRANE PROTEIN-RELATED"/>
    <property type="match status" value="1"/>
</dbReference>
<dbReference type="OMA" id="KGYMWSI"/>
<evidence type="ECO:0000313" key="10">
    <source>
        <dbReference type="Proteomes" id="UP000596276"/>
    </source>
</evidence>
<evidence type="ECO:0000313" key="9">
    <source>
        <dbReference type="EMBL" id="QRD90984.1"/>
    </source>
</evidence>
<evidence type="ECO:0000259" key="8">
    <source>
        <dbReference type="Pfam" id="PF20684"/>
    </source>
</evidence>
<feature type="transmembrane region" description="Helical" evidence="7">
    <location>
        <begin position="142"/>
        <end position="163"/>
    </location>
</feature>
<dbReference type="Pfam" id="PF20684">
    <property type="entry name" value="Fung_rhodopsin"/>
    <property type="match status" value="1"/>
</dbReference>
<evidence type="ECO:0000256" key="4">
    <source>
        <dbReference type="ARBA" id="ARBA00023136"/>
    </source>
</evidence>
<feature type="transmembrane region" description="Helical" evidence="7">
    <location>
        <begin position="16"/>
        <end position="39"/>
    </location>
</feature>
<comment type="subcellular location">
    <subcellularLocation>
        <location evidence="1">Membrane</location>
        <topology evidence="1">Multi-pass membrane protein</topology>
    </subcellularLocation>
</comment>
<evidence type="ECO:0000256" key="2">
    <source>
        <dbReference type="ARBA" id="ARBA00022692"/>
    </source>
</evidence>
<feature type="transmembrane region" description="Helical" evidence="7">
    <location>
        <begin position="258"/>
        <end position="281"/>
    </location>
</feature>
<reference evidence="10" key="1">
    <citation type="journal article" date="2021" name="G3 (Bethesda)">
        <title>Chromosome assembled and annotated genome sequence of Aspergillus flavus NRRL 3357.</title>
        <authorList>
            <person name="Skerker J.M."/>
            <person name="Pianalto K.M."/>
            <person name="Mondo S.J."/>
            <person name="Yang K."/>
            <person name="Arkin A.P."/>
            <person name="Keller N.P."/>
            <person name="Grigoriev I.V."/>
            <person name="Louise Glass N.L."/>
        </authorList>
    </citation>
    <scope>NUCLEOTIDE SEQUENCE [LARGE SCALE GENOMIC DNA]</scope>
    <source>
        <strain evidence="10">ATCC 200026 / FGSC A1120 / IAM 13836 / NRRL 3357 / JCM 12722 / SRRC 167</strain>
    </source>
</reference>
<protein>
    <recommendedName>
        <fullName evidence="8">Rhodopsin domain-containing protein</fullName>
    </recommendedName>
</protein>
<sequence>MKMQAGTASVHEDRGLSLWVVNSIFIGLATLAVIARFVARKLKNLVLAADDWAILIALLLDWVLYGLFIASIGGCTHNFVYHPGRGYGLGRHREVVPEADIAVFLQLLYYFQIFYILAPPTVKLSLLLLYRRIFLSSRFLKIVYTIGAIVSIWAIIMTFLAIFNCKPISAFWTGQGECIPFKQFAIGYAIVNIITDLAVWLMPIPNMWKLQLPTAQKVALTLIFVLGLIDCGAALVRLLSSMLVLGNWDVTFDYARGFMWSIIEVSLAIVCTCLPTMRVILKIIFSRSFARALGFSSLTPRRQSSSKRGWRRASQYNEIQGPWTVRPGAENQPHSDVTTGVERGDGATTVRGIRVLEEVKVELQHIKAPPDAAP</sequence>
<accession>A0A7U2MW45</accession>
<dbReference type="VEuPathDB" id="FungiDB:AFLA_011474"/>
<name>A0A7U2MW45_ASPFN</name>
<feature type="transmembrane region" description="Helical" evidence="7">
    <location>
        <begin position="183"/>
        <end position="206"/>
    </location>
</feature>
<keyword evidence="10" id="KW-1185">Reference proteome</keyword>
<dbReference type="InterPro" id="IPR049326">
    <property type="entry name" value="Rhodopsin_dom_fungi"/>
</dbReference>
<evidence type="ECO:0000256" key="1">
    <source>
        <dbReference type="ARBA" id="ARBA00004141"/>
    </source>
</evidence>
<keyword evidence="4 7" id="KW-0472">Membrane</keyword>
<dbReference type="InterPro" id="IPR052337">
    <property type="entry name" value="SAT4-like"/>
</dbReference>
<keyword evidence="3 7" id="KW-1133">Transmembrane helix</keyword>
<evidence type="ECO:0000256" key="7">
    <source>
        <dbReference type="SAM" id="Phobius"/>
    </source>
</evidence>
<proteinExistence type="inferred from homology"/>
<dbReference type="GO" id="GO:0016020">
    <property type="term" value="C:membrane"/>
    <property type="evidence" value="ECO:0007669"/>
    <property type="project" value="UniProtKB-SubCell"/>
</dbReference>
<dbReference type="EMBL" id="CP044618">
    <property type="protein sequence ID" value="QRD90984.1"/>
    <property type="molecule type" value="Genomic_DNA"/>
</dbReference>
<evidence type="ECO:0000256" key="3">
    <source>
        <dbReference type="ARBA" id="ARBA00022989"/>
    </source>
</evidence>
<comment type="similarity">
    <text evidence="5">Belongs to the SAT4 family.</text>
</comment>
<dbReference type="AlphaFoldDB" id="A0A7U2MW45"/>
<dbReference type="PANTHER" id="PTHR33048">
    <property type="entry name" value="PTH11-LIKE INTEGRAL MEMBRANE PROTEIN (AFU_ORTHOLOGUE AFUA_5G11245)"/>
    <property type="match status" value="1"/>
</dbReference>
<feature type="region of interest" description="Disordered" evidence="6">
    <location>
        <begin position="322"/>
        <end position="348"/>
    </location>
</feature>